<name>A0ACB0JG90_TRIPR</name>
<comment type="caution">
    <text evidence="1">The sequence shown here is derived from an EMBL/GenBank/DDBJ whole genome shotgun (WGS) entry which is preliminary data.</text>
</comment>
<evidence type="ECO:0000313" key="1">
    <source>
        <dbReference type="EMBL" id="CAJ2642467.1"/>
    </source>
</evidence>
<sequence length="59" mass="6500">MRFDCRILKIITGISLKSNDDQNDIRFVVSRCETRENEPGQGTGSGDPRTAKTGEEEAG</sequence>
<reference evidence="1" key="1">
    <citation type="submission" date="2023-10" db="EMBL/GenBank/DDBJ databases">
        <authorList>
            <person name="Rodriguez Cubillos JULIANA M."/>
            <person name="De Vega J."/>
        </authorList>
    </citation>
    <scope>NUCLEOTIDE SEQUENCE</scope>
</reference>
<organism evidence="1 2">
    <name type="scientific">Trifolium pratense</name>
    <name type="common">Red clover</name>
    <dbReference type="NCBI Taxonomy" id="57577"/>
    <lineage>
        <taxon>Eukaryota</taxon>
        <taxon>Viridiplantae</taxon>
        <taxon>Streptophyta</taxon>
        <taxon>Embryophyta</taxon>
        <taxon>Tracheophyta</taxon>
        <taxon>Spermatophyta</taxon>
        <taxon>Magnoliopsida</taxon>
        <taxon>eudicotyledons</taxon>
        <taxon>Gunneridae</taxon>
        <taxon>Pentapetalae</taxon>
        <taxon>rosids</taxon>
        <taxon>fabids</taxon>
        <taxon>Fabales</taxon>
        <taxon>Fabaceae</taxon>
        <taxon>Papilionoideae</taxon>
        <taxon>50 kb inversion clade</taxon>
        <taxon>NPAAA clade</taxon>
        <taxon>Hologalegina</taxon>
        <taxon>IRL clade</taxon>
        <taxon>Trifolieae</taxon>
        <taxon>Trifolium</taxon>
    </lineage>
</organism>
<dbReference type="EMBL" id="CASHSV030000034">
    <property type="protein sequence ID" value="CAJ2642467.1"/>
    <property type="molecule type" value="Genomic_DNA"/>
</dbReference>
<accession>A0ACB0JG90</accession>
<proteinExistence type="predicted"/>
<protein>
    <submittedName>
        <fullName evidence="1">Uncharacterized protein</fullName>
    </submittedName>
</protein>
<gene>
    <name evidence="1" type="ORF">MILVUS5_LOCUS11940</name>
</gene>
<dbReference type="Proteomes" id="UP001177021">
    <property type="component" value="Unassembled WGS sequence"/>
</dbReference>
<keyword evidence="2" id="KW-1185">Reference proteome</keyword>
<evidence type="ECO:0000313" key="2">
    <source>
        <dbReference type="Proteomes" id="UP001177021"/>
    </source>
</evidence>